<sequence>MNADEKTKKQLVKKAVGMIAPGTMLREAIDHIIRAGTGGLLTIGNADNVLKVSNGGVELYCKADPQKIYELSKMDGAVILSDDVNQILRANVHLVPDSNLYTGETGMRHRTAERVAKQTKALIVSISQRRNTVTLFIDSAKYVLNNTRQILSKSNQALQTLEKYKKRLDQVASNLSALEYEDLVTLLDAIIVLQRSLMVEKIALEIEQYICELGVEGRLIQMQLDELMANVSEESLVLIKDYQAVKDNGRVIKERLLELTNEEMLDLLNIAKVLGYDGGVNILNRQLHPHGFRVLRKIPRLPYSVIDKIVNEFGDLQSILKASGQDLDKVDGVGKARAD</sequence>
<gene>
    <name evidence="8" type="ORF">LCGC14_1980560</name>
</gene>
<evidence type="ECO:0000259" key="7">
    <source>
        <dbReference type="PROSITE" id="PS51794"/>
    </source>
</evidence>
<dbReference type="InterPro" id="IPR038331">
    <property type="entry name" value="DisA_sf"/>
</dbReference>
<evidence type="ECO:0000256" key="3">
    <source>
        <dbReference type="ARBA" id="ARBA00022695"/>
    </source>
</evidence>
<dbReference type="PANTHER" id="PTHR34185">
    <property type="entry name" value="DIADENYLATE CYCLASE"/>
    <property type="match status" value="1"/>
</dbReference>
<comment type="catalytic activity">
    <reaction evidence="1">
        <text>2 ATP = 3',3'-c-di-AMP + 2 diphosphate</text>
        <dbReference type="Rhea" id="RHEA:35655"/>
        <dbReference type="ChEBI" id="CHEBI:30616"/>
        <dbReference type="ChEBI" id="CHEBI:33019"/>
        <dbReference type="ChEBI" id="CHEBI:71500"/>
        <dbReference type="EC" id="2.7.7.85"/>
    </reaction>
</comment>
<dbReference type="Pfam" id="PF10635">
    <property type="entry name" value="DisA-linker"/>
    <property type="match status" value="1"/>
</dbReference>
<evidence type="ECO:0000256" key="2">
    <source>
        <dbReference type="ARBA" id="ARBA00022679"/>
    </source>
</evidence>
<dbReference type="Gene3D" id="1.10.150.20">
    <property type="entry name" value="5' to 3' exonuclease, C-terminal subdomain"/>
    <property type="match status" value="1"/>
</dbReference>
<keyword evidence="2" id="KW-0808">Transferase</keyword>
<accession>A0A0F9F908</accession>
<dbReference type="InterPro" id="IPR036888">
    <property type="entry name" value="DNA_integrity_DisA_N_sf"/>
</dbReference>
<dbReference type="GO" id="GO:0106408">
    <property type="term" value="F:diadenylate cyclase activity"/>
    <property type="evidence" value="ECO:0007669"/>
    <property type="project" value="UniProtKB-EC"/>
</dbReference>
<reference evidence="8" key="1">
    <citation type="journal article" date="2015" name="Nature">
        <title>Complex archaea that bridge the gap between prokaryotes and eukaryotes.</title>
        <authorList>
            <person name="Spang A."/>
            <person name="Saw J.H."/>
            <person name="Jorgensen S.L."/>
            <person name="Zaremba-Niedzwiedzka K."/>
            <person name="Martijn J."/>
            <person name="Lind A.E."/>
            <person name="van Eijk R."/>
            <person name="Schleper C."/>
            <person name="Guy L."/>
            <person name="Ettema T.J."/>
        </authorList>
    </citation>
    <scope>NUCLEOTIDE SEQUENCE</scope>
</reference>
<evidence type="ECO:0000256" key="4">
    <source>
        <dbReference type="ARBA" id="ARBA00022741"/>
    </source>
</evidence>
<dbReference type="Gene3D" id="3.40.1700.10">
    <property type="entry name" value="DNA integrity scanning protein, DisA, N-terminal domain"/>
    <property type="match status" value="1"/>
</dbReference>
<keyword evidence="6" id="KW-0175">Coiled coil</keyword>
<dbReference type="GO" id="GO:0004016">
    <property type="term" value="F:adenylate cyclase activity"/>
    <property type="evidence" value="ECO:0007669"/>
    <property type="project" value="TreeGrafter"/>
</dbReference>
<organism evidence="8">
    <name type="scientific">marine sediment metagenome</name>
    <dbReference type="NCBI Taxonomy" id="412755"/>
    <lineage>
        <taxon>unclassified sequences</taxon>
        <taxon>metagenomes</taxon>
        <taxon>ecological metagenomes</taxon>
    </lineage>
</organism>
<feature type="domain" description="DAC" evidence="7">
    <location>
        <begin position="9"/>
        <end position="148"/>
    </location>
</feature>
<dbReference type="InterPro" id="IPR018906">
    <property type="entry name" value="DNA_integrity_scan_DisA_link"/>
</dbReference>
<dbReference type="InterPro" id="IPR050338">
    <property type="entry name" value="DisA"/>
</dbReference>
<dbReference type="GO" id="GO:0005524">
    <property type="term" value="F:ATP binding"/>
    <property type="evidence" value="ECO:0007669"/>
    <property type="project" value="UniProtKB-KW"/>
</dbReference>
<dbReference type="NCBIfam" id="NF010009">
    <property type="entry name" value="PRK13482.1"/>
    <property type="match status" value="1"/>
</dbReference>
<dbReference type="AlphaFoldDB" id="A0A0F9F908"/>
<keyword evidence="4" id="KW-0547">Nucleotide-binding</keyword>
<dbReference type="SUPFAM" id="SSF47781">
    <property type="entry name" value="RuvA domain 2-like"/>
    <property type="match status" value="1"/>
</dbReference>
<dbReference type="Pfam" id="PF02457">
    <property type="entry name" value="DAC"/>
    <property type="match status" value="1"/>
</dbReference>
<dbReference type="PANTHER" id="PTHR34185:SF3">
    <property type="entry name" value="DNA INTEGRITY SCANNING PROTEIN DISA"/>
    <property type="match status" value="1"/>
</dbReference>
<name>A0A0F9F908_9ZZZZ</name>
<dbReference type="InterPro" id="IPR003390">
    <property type="entry name" value="DNA_integrity_scan_DisA_N"/>
</dbReference>
<comment type="caution">
    <text evidence="8">The sequence shown here is derived from an EMBL/GenBank/DDBJ whole genome shotgun (WGS) entry which is preliminary data.</text>
</comment>
<dbReference type="InterPro" id="IPR010994">
    <property type="entry name" value="RuvA_2-like"/>
</dbReference>
<evidence type="ECO:0000256" key="6">
    <source>
        <dbReference type="SAM" id="Coils"/>
    </source>
</evidence>
<dbReference type="Gene3D" id="1.20.1260.110">
    <property type="entry name" value="DNA integrity scanning linker region"/>
    <property type="match status" value="1"/>
</dbReference>
<dbReference type="SUPFAM" id="SSF143597">
    <property type="entry name" value="YojJ-like"/>
    <property type="match status" value="1"/>
</dbReference>
<evidence type="ECO:0000256" key="5">
    <source>
        <dbReference type="ARBA" id="ARBA00022840"/>
    </source>
</evidence>
<protein>
    <recommendedName>
        <fullName evidence="7">DAC domain-containing protein</fullName>
    </recommendedName>
</protein>
<keyword evidence="3" id="KW-0548">Nucleotidyltransferase</keyword>
<evidence type="ECO:0000256" key="1">
    <source>
        <dbReference type="ARBA" id="ARBA00000877"/>
    </source>
</evidence>
<keyword evidence="5" id="KW-0067">ATP-binding</keyword>
<feature type="non-terminal residue" evidence="8">
    <location>
        <position position="339"/>
    </location>
</feature>
<evidence type="ECO:0000313" key="8">
    <source>
        <dbReference type="EMBL" id="KKL82859.1"/>
    </source>
</evidence>
<feature type="coiled-coil region" evidence="6">
    <location>
        <begin position="154"/>
        <end position="181"/>
    </location>
</feature>
<dbReference type="EMBL" id="LAZR01022154">
    <property type="protein sequence ID" value="KKL82859.1"/>
    <property type="molecule type" value="Genomic_DNA"/>
</dbReference>
<dbReference type="PROSITE" id="PS51794">
    <property type="entry name" value="DAC"/>
    <property type="match status" value="1"/>
</dbReference>
<proteinExistence type="predicted"/>